<dbReference type="RefSeq" id="WP_212697977.1">
    <property type="nucleotide sequence ID" value="NZ_CP058649.1"/>
</dbReference>
<proteinExistence type="predicted"/>
<dbReference type="Gene3D" id="3.20.20.490">
    <property type="entry name" value="GxGYxYP glycoside hydrolase, C-terminal domain"/>
    <property type="match status" value="1"/>
</dbReference>
<protein>
    <submittedName>
        <fullName evidence="5">Uncharacterized protein</fullName>
    </submittedName>
</protein>
<feature type="domain" description="GxGYxYP putative glycoside hydrolase first N-terminal" evidence="2">
    <location>
        <begin position="46"/>
        <end position="125"/>
    </location>
</feature>
<dbReference type="Pfam" id="PF14323">
    <property type="entry name" value="GxGYxYP_C"/>
    <property type="match status" value="1"/>
</dbReference>
<dbReference type="InterPro" id="IPR025832">
    <property type="entry name" value="GxGYxYP_C"/>
</dbReference>
<dbReference type="InterPro" id="IPR048309">
    <property type="entry name" value="GxGYxYP_N_3rd"/>
</dbReference>
<evidence type="ECO:0000259" key="3">
    <source>
        <dbReference type="Pfam" id="PF20957"/>
    </source>
</evidence>
<feature type="domain" description="GxGYxYP putative glycoside hydrolase third N-terminal" evidence="4">
    <location>
        <begin position="192"/>
        <end position="279"/>
    </location>
</feature>
<sequence>MKKILCVLLVGVLCVYPMVSGKSTSKVYAYANGSYFIQPAYTATTLKVIDRADLTLKQRPMIAALQGLIANKTSNQIYITDSTNGDGYYQHGDAYLRWLNDLRDNYNVSYTTTTDAWSLVNQYKQYIDGYILYQDGDSSINVASSLAGVLNAIPVEASLESTVMGYGLSKVIDVRGKDEAWCKDNYWHLFNHDVIIEQKEENELCMRDFAAMHKCMVFYDGTQNSSWRTSLMQAMNDDAVIMGWGLVSGSENGFIINSGQNGVHYLPADWGKNLSVLSGFNPRTSYTQNTHTDPAYEENVHYVTFIMSDGDNLQWTLARGMEDKWWGNTARGDFDMGWSFPPSLMRLAPTVMNWHYDTASTGTGRDNFVVGPSGGGFFFPGDYPTAEHSLHLQRLNEFMGIADMNSVMLLGYNDWNNTAMFDRYTAQSNIDGLFYFEWYGFGLDTHGRTIKWSNNKPVMSGGAKLFERKNECVSTINSGSTNVYTDGAYTAVYVQAWEPNIMDNVKYVVDRLNSNVRVVTPEEMIKVVNHFRNPNNPVDPPIQGQVQVNLSSNFNADGFSYDANLADGDLAGGYAYSADLVNNEQQYERIIYQLGSFTDGQLNSMYCAGQTIDLPDGQFAEVRLLGSSTYGNKSGSFTLNYTDGTSSVVNVTMQDWCQYGSNQKIVQTMDHRHDKNANTGETITNYIFAYYLTANANKTISSIKVPQNNNMHVFAMTLKP</sequence>
<evidence type="ECO:0000259" key="1">
    <source>
        <dbReference type="Pfam" id="PF14323"/>
    </source>
</evidence>
<dbReference type="PANTHER" id="PTHR37321:SF1">
    <property type="entry name" value="EXPORTED PROTEIN"/>
    <property type="match status" value="1"/>
</dbReference>
<feature type="domain" description="GxGYxYP putative glycoside hydrolase second N-terminal" evidence="3">
    <location>
        <begin position="127"/>
        <end position="188"/>
    </location>
</feature>
<accession>A0A8J8MJ20</accession>
<evidence type="ECO:0000259" key="4">
    <source>
        <dbReference type="Pfam" id="PF20958"/>
    </source>
</evidence>
<gene>
    <name evidence="5" type="ORF">HZI73_09320</name>
</gene>
<dbReference type="Pfam" id="PF20957">
    <property type="entry name" value="GxGYxYP_N_2nd"/>
    <property type="match status" value="1"/>
</dbReference>
<dbReference type="Pfam" id="PF16216">
    <property type="entry name" value="GxGYxYP_N"/>
    <property type="match status" value="1"/>
</dbReference>
<dbReference type="InterPro" id="IPR048310">
    <property type="entry name" value="GxGYxYP_N_2nd"/>
</dbReference>
<dbReference type="InterPro" id="IPR032626">
    <property type="entry name" value="GxGYxYP_N_1st"/>
</dbReference>
<organism evidence="5 6">
    <name type="scientific">Vallitalea pronyensis</name>
    <dbReference type="NCBI Taxonomy" id="1348613"/>
    <lineage>
        <taxon>Bacteria</taxon>
        <taxon>Bacillati</taxon>
        <taxon>Bacillota</taxon>
        <taxon>Clostridia</taxon>
        <taxon>Lachnospirales</taxon>
        <taxon>Vallitaleaceae</taxon>
        <taxon>Vallitalea</taxon>
    </lineage>
</organism>
<dbReference type="KEGG" id="vpy:HZI73_09320"/>
<dbReference type="InterPro" id="IPR038410">
    <property type="entry name" value="GxGYxYP_C_sf"/>
</dbReference>
<evidence type="ECO:0000313" key="6">
    <source>
        <dbReference type="Proteomes" id="UP000683246"/>
    </source>
</evidence>
<feature type="domain" description="GxGYxYP putative glycoside hydrolase C-terminal" evidence="1">
    <location>
        <begin position="299"/>
        <end position="527"/>
    </location>
</feature>
<dbReference type="Proteomes" id="UP000683246">
    <property type="component" value="Chromosome"/>
</dbReference>
<reference evidence="5" key="1">
    <citation type="submission" date="2020-07" db="EMBL/GenBank/DDBJ databases">
        <title>Vallitalea pronyensis genome.</title>
        <authorList>
            <person name="Postec A."/>
        </authorList>
    </citation>
    <scope>NUCLEOTIDE SEQUENCE</scope>
    <source>
        <strain evidence="5">FatNI3</strain>
    </source>
</reference>
<dbReference type="AlphaFoldDB" id="A0A8J8MJ20"/>
<dbReference type="EMBL" id="CP058649">
    <property type="protein sequence ID" value="QUI22489.1"/>
    <property type="molecule type" value="Genomic_DNA"/>
</dbReference>
<name>A0A8J8MJ20_9FIRM</name>
<dbReference type="Pfam" id="PF20958">
    <property type="entry name" value="GxGYxYP_N_3rd"/>
    <property type="match status" value="1"/>
</dbReference>
<evidence type="ECO:0000313" key="5">
    <source>
        <dbReference type="EMBL" id="QUI22489.1"/>
    </source>
</evidence>
<evidence type="ECO:0000259" key="2">
    <source>
        <dbReference type="Pfam" id="PF16216"/>
    </source>
</evidence>
<dbReference type="PANTHER" id="PTHR37321">
    <property type="entry name" value="EXPORTED PROTEIN-RELATED"/>
    <property type="match status" value="1"/>
</dbReference>
<keyword evidence="6" id="KW-1185">Reference proteome</keyword>